<feature type="compositionally biased region" description="Acidic residues" evidence="1">
    <location>
        <begin position="12"/>
        <end position="28"/>
    </location>
</feature>
<feature type="transmembrane region" description="Helical" evidence="2">
    <location>
        <begin position="102"/>
        <end position="121"/>
    </location>
</feature>
<name>A0A5B7K023_PORTR</name>
<feature type="region of interest" description="Disordered" evidence="1">
    <location>
        <begin position="12"/>
        <end position="41"/>
    </location>
</feature>
<feature type="compositionally biased region" description="Basic and acidic residues" evidence="1">
    <location>
        <begin position="29"/>
        <end position="40"/>
    </location>
</feature>
<keyword evidence="2" id="KW-0812">Transmembrane</keyword>
<comment type="caution">
    <text evidence="3">The sequence shown here is derived from an EMBL/GenBank/DDBJ whole genome shotgun (WGS) entry which is preliminary data.</text>
</comment>
<protein>
    <submittedName>
        <fullName evidence="3">Uncharacterized protein</fullName>
    </submittedName>
</protein>
<evidence type="ECO:0000256" key="1">
    <source>
        <dbReference type="SAM" id="MobiDB-lite"/>
    </source>
</evidence>
<keyword evidence="2" id="KW-0472">Membrane</keyword>
<keyword evidence="4" id="KW-1185">Reference proteome</keyword>
<dbReference type="Proteomes" id="UP000324222">
    <property type="component" value="Unassembled WGS sequence"/>
</dbReference>
<sequence length="122" mass="14029">MSVLIGSYIEDSDENEDGDFFIETEESEDSSRDSDSDLGDRPTLTVTFINFLTYSPRAMRWCVCHPWLPVQDCACRSSHVNPIANKNCQIPIIIEIHNKCNMWFLFLFVLCTSFLISEFAFS</sequence>
<dbReference type="AlphaFoldDB" id="A0A5B7K023"/>
<accession>A0A5B7K023</accession>
<evidence type="ECO:0000313" key="3">
    <source>
        <dbReference type="EMBL" id="MPD00236.1"/>
    </source>
</evidence>
<gene>
    <name evidence="3" type="ORF">E2C01_095697</name>
</gene>
<proteinExistence type="predicted"/>
<dbReference type="EMBL" id="VSRR010122041">
    <property type="protein sequence ID" value="MPD00236.1"/>
    <property type="molecule type" value="Genomic_DNA"/>
</dbReference>
<reference evidence="3 4" key="1">
    <citation type="submission" date="2019-05" db="EMBL/GenBank/DDBJ databases">
        <title>Another draft genome of Portunus trituberculatus and its Hox gene families provides insights of decapod evolution.</title>
        <authorList>
            <person name="Jeong J.-H."/>
            <person name="Song I."/>
            <person name="Kim S."/>
            <person name="Choi T."/>
            <person name="Kim D."/>
            <person name="Ryu S."/>
            <person name="Kim W."/>
        </authorList>
    </citation>
    <scope>NUCLEOTIDE SEQUENCE [LARGE SCALE GENOMIC DNA]</scope>
    <source>
        <tissue evidence="3">Muscle</tissue>
    </source>
</reference>
<evidence type="ECO:0000256" key="2">
    <source>
        <dbReference type="SAM" id="Phobius"/>
    </source>
</evidence>
<organism evidence="3 4">
    <name type="scientific">Portunus trituberculatus</name>
    <name type="common">Swimming crab</name>
    <name type="synonym">Neptunus trituberculatus</name>
    <dbReference type="NCBI Taxonomy" id="210409"/>
    <lineage>
        <taxon>Eukaryota</taxon>
        <taxon>Metazoa</taxon>
        <taxon>Ecdysozoa</taxon>
        <taxon>Arthropoda</taxon>
        <taxon>Crustacea</taxon>
        <taxon>Multicrustacea</taxon>
        <taxon>Malacostraca</taxon>
        <taxon>Eumalacostraca</taxon>
        <taxon>Eucarida</taxon>
        <taxon>Decapoda</taxon>
        <taxon>Pleocyemata</taxon>
        <taxon>Brachyura</taxon>
        <taxon>Eubrachyura</taxon>
        <taxon>Portunoidea</taxon>
        <taxon>Portunidae</taxon>
        <taxon>Portuninae</taxon>
        <taxon>Portunus</taxon>
    </lineage>
</organism>
<keyword evidence="2" id="KW-1133">Transmembrane helix</keyword>
<evidence type="ECO:0000313" key="4">
    <source>
        <dbReference type="Proteomes" id="UP000324222"/>
    </source>
</evidence>